<organism evidence="2 3">
    <name type="scientific">Paraphaeosphaeria sporulosa</name>
    <dbReference type="NCBI Taxonomy" id="1460663"/>
    <lineage>
        <taxon>Eukaryota</taxon>
        <taxon>Fungi</taxon>
        <taxon>Dikarya</taxon>
        <taxon>Ascomycota</taxon>
        <taxon>Pezizomycotina</taxon>
        <taxon>Dothideomycetes</taxon>
        <taxon>Pleosporomycetidae</taxon>
        <taxon>Pleosporales</taxon>
        <taxon>Massarineae</taxon>
        <taxon>Didymosphaeriaceae</taxon>
        <taxon>Paraphaeosphaeria</taxon>
    </lineage>
</organism>
<dbReference type="PANTHER" id="PTHR35186">
    <property type="entry name" value="ANK_REP_REGION DOMAIN-CONTAINING PROTEIN"/>
    <property type="match status" value="1"/>
</dbReference>
<gene>
    <name evidence="2" type="ORF">CC84DRAFT_1202310</name>
</gene>
<evidence type="ECO:0000256" key="1">
    <source>
        <dbReference type="SAM" id="MobiDB-lite"/>
    </source>
</evidence>
<dbReference type="PANTHER" id="PTHR35186:SF4">
    <property type="entry name" value="PRION-INHIBITION AND PROPAGATION HELO DOMAIN-CONTAINING PROTEIN"/>
    <property type="match status" value="1"/>
</dbReference>
<evidence type="ECO:0000313" key="3">
    <source>
        <dbReference type="Proteomes" id="UP000077069"/>
    </source>
</evidence>
<dbReference type="RefSeq" id="XP_018039994.1">
    <property type="nucleotide sequence ID" value="XM_018181765.1"/>
</dbReference>
<dbReference type="InParanoid" id="A0A177CS93"/>
<dbReference type="EMBL" id="KV441549">
    <property type="protein sequence ID" value="OAG09629.1"/>
    <property type="molecule type" value="Genomic_DNA"/>
</dbReference>
<dbReference type="AlphaFoldDB" id="A0A177CS93"/>
<feature type="compositionally biased region" description="Polar residues" evidence="1">
    <location>
        <begin position="13"/>
        <end position="22"/>
    </location>
</feature>
<name>A0A177CS93_9PLEO</name>
<dbReference type="Proteomes" id="UP000077069">
    <property type="component" value="Unassembled WGS sequence"/>
</dbReference>
<proteinExistence type="predicted"/>
<dbReference type="STRING" id="1460663.A0A177CS93"/>
<dbReference type="OrthoDB" id="3565018at2759"/>
<evidence type="ECO:0000313" key="2">
    <source>
        <dbReference type="EMBL" id="OAG09629.1"/>
    </source>
</evidence>
<reference evidence="2 3" key="1">
    <citation type="submission" date="2016-05" db="EMBL/GenBank/DDBJ databases">
        <title>Comparative analysis of secretome profiles of manganese(II)-oxidizing ascomycete fungi.</title>
        <authorList>
            <consortium name="DOE Joint Genome Institute"/>
            <person name="Zeiner C.A."/>
            <person name="Purvine S.O."/>
            <person name="Zink E.M."/>
            <person name="Wu S."/>
            <person name="Pasa-Tolic L."/>
            <person name="Chaput D.L."/>
            <person name="Haridas S."/>
            <person name="Grigoriev I.V."/>
            <person name="Santelli C.M."/>
            <person name="Hansel C.M."/>
        </authorList>
    </citation>
    <scope>NUCLEOTIDE SEQUENCE [LARGE SCALE GENOMIC DNA]</scope>
    <source>
        <strain evidence="2 3">AP3s5-JAC2a</strain>
    </source>
</reference>
<feature type="region of interest" description="Disordered" evidence="1">
    <location>
        <begin position="1"/>
        <end position="22"/>
    </location>
</feature>
<protein>
    <submittedName>
        <fullName evidence="2">Uncharacterized protein</fullName>
    </submittedName>
</protein>
<sequence>MDSTRKTGLEAASHSNTGRLSRTRQMQEIKSTCCSGMRDWIVDGGCFGQCLHLEDRSHATTLESIFFDGHRGGVDERNFRLKQRLLHAKALTSTLPQLQSMQWLSSVWGKSDVSFVSSDSVLPPTTTKLYIGKIFPSDTHVPSMPQEYCERSLQCLKFISLELTFKKGLEALSLRKRYLGQDRQLTEFTDHNTAKSLQTEFEGGCGDFMLDMVGRCLNCSFRLQPGWNSKDFLNAYRTHVLEPFEKILAAWSNMKV</sequence>
<dbReference type="GeneID" id="28765251"/>
<accession>A0A177CS93</accession>
<keyword evidence="3" id="KW-1185">Reference proteome</keyword>